<feature type="transmembrane region" description="Helical" evidence="1">
    <location>
        <begin position="205"/>
        <end position="228"/>
    </location>
</feature>
<feature type="transmembrane region" description="Helical" evidence="1">
    <location>
        <begin position="240"/>
        <end position="259"/>
    </location>
</feature>
<keyword evidence="2" id="KW-0732">Signal</keyword>
<feature type="chain" id="PRO_5032618427" evidence="2">
    <location>
        <begin position="35"/>
        <end position="454"/>
    </location>
</feature>
<protein>
    <submittedName>
        <fullName evidence="3">Uncharacterized protein</fullName>
    </submittedName>
</protein>
<evidence type="ECO:0000256" key="2">
    <source>
        <dbReference type="SAM" id="SignalP"/>
    </source>
</evidence>
<keyword evidence="1" id="KW-0472">Membrane</keyword>
<sequence>MIICSPFPLPPCSSYPLPPLLLSLFLFCYPSSSSSYCYPLPPLLFPFVLLLSSSNLFSHPLPDDYPLHNFLSFPVLLTFSLSIYPLPLFLLLPPISCYPLPMDDYPLHNFLSFPSSSLSIHPAHYLFRLSCFLSPLLLGNLSSLSSPLLPLPPLHPYILTSTSPFYPFPESPAISSTSLCYPFHSSAILSRKLITSSDYGSPLSSSLSCSILFASLSSPLFLFCYPSFPTHPAILFPQFPLFSCSPAICLFIITFFPLLYPSSPHYIPSSASPAISSFLHSRSFCLFAITFPLFCYPLPSSLLPLYGSPPSSASSYPLPPLLFFLSCYPSFRPASCYPLPSSPPSLFSFYPSSTSSAHPLPPLLLSSPDISCYDYPPLLFLFSSSSSLHILFRLSCFPLSFLLLTSSSLPILLSPASSASPVSFPPLLPSSSLLPCFPLPDSCSPLPPLLSSSR</sequence>
<organism evidence="3 4">
    <name type="scientific">Acanthosepion pharaonis</name>
    <name type="common">Pharaoh cuttlefish</name>
    <name type="synonym">Sepia pharaonis</name>
    <dbReference type="NCBI Taxonomy" id="158019"/>
    <lineage>
        <taxon>Eukaryota</taxon>
        <taxon>Metazoa</taxon>
        <taxon>Spiralia</taxon>
        <taxon>Lophotrochozoa</taxon>
        <taxon>Mollusca</taxon>
        <taxon>Cephalopoda</taxon>
        <taxon>Coleoidea</taxon>
        <taxon>Decapodiformes</taxon>
        <taxon>Sepiida</taxon>
        <taxon>Sepiina</taxon>
        <taxon>Sepiidae</taxon>
        <taxon>Acanthosepion</taxon>
    </lineage>
</organism>
<name>A0A812BKR0_ACAPH</name>
<gene>
    <name evidence="3" type="ORF">SPHA_19442</name>
</gene>
<proteinExistence type="predicted"/>
<keyword evidence="1" id="KW-1133">Transmembrane helix</keyword>
<dbReference type="AlphaFoldDB" id="A0A812BKR0"/>
<accession>A0A812BKR0</accession>
<keyword evidence="1" id="KW-0812">Transmembrane</keyword>
<evidence type="ECO:0000313" key="4">
    <source>
        <dbReference type="Proteomes" id="UP000597762"/>
    </source>
</evidence>
<dbReference type="EMBL" id="CAHIKZ030000705">
    <property type="protein sequence ID" value="CAE1234599.1"/>
    <property type="molecule type" value="Genomic_DNA"/>
</dbReference>
<keyword evidence="4" id="KW-1185">Reference proteome</keyword>
<feature type="transmembrane region" description="Helical" evidence="1">
    <location>
        <begin position="70"/>
        <end position="92"/>
    </location>
</feature>
<reference evidence="3" key="1">
    <citation type="submission" date="2021-01" db="EMBL/GenBank/DDBJ databases">
        <authorList>
            <person name="Li R."/>
            <person name="Bekaert M."/>
        </authorList>
    </citation>
    <scope>NUCLEOTIDE SEQUENCE</scope>
    <source>
        <strain evidence="3">Farmed</strain>
    </source>
</reference>
<dbReference type="Proteomes" id="UP000597762">
    <property type="component" value="Unassembled WGS sequence"/>
</dbReference>
<comment type="caution">
    <text evidence="3">The sequence shown here is derived from an EMBL/GenBank/DDBJ whole genome shotgun (WGS) entry which is preliminary data.</text>
</comment>
<evidence type="ECO:0000313" key="3">
    <source>
        <dbReference type="EMBL" id="CAE1234599.1"/>
    </source>
</evidence>
<feature type="signal peptide" evidence="2">
    <location>
        <begin position="1"/>
        <end position="34"/>
    </location>
</feature>
<evidence type="ECO:0000256" key="1">
    <source>
        <dbReference type="SAM" id="Phobius"/>
    </source>
</evidence>